<feature type="domain" description="CHAT" evidence="2">
    <location>
        <begin position="1288"/>
        <end position="1616"/>
    </location>
</feature>
<dbReference type="SUPFAM" id="SSF48452">
    <property type="entry name" value="TPR-like"/>
    <property type="match status" value="4"/>
</dbReference>
<dbReference type="Pfam" id="PF12770">
    <property type="entry name" value="CHAT"/>
    <property type="match status" value="1"/>
</dbReference>
<dbReference type="PANTHER" id="PTHR10098">
    <property type="entry name" value="RAPSYN-RELATED"/>
    <property type="match status" value="1"/>
</dbReference>
<evidence type="ECO:0000256" key="1">
    <source>
        <dbReference type="SAM" id="Coils"/>
    </source>
</evidence>
<dbReference type="Gene3D" id="1.25.40.10">
    <property type="entry name" value="Tetratricopeptide repeat domain"/>
    <property type="match status" value="4"/>
</dbReference>
<evidence type="ECO:0000313" key="3">
    <source>
        <dbReference type="EMBL" id="MBD2695066.1"/>
    </source>
</evidence>
<dbReference type="InterPro" id="IPR019734">
    <property type="entry name" value="TPR_rpt"/>
</dbReference>
<proteinExistence type="predicted"/>
<comment type="caution">
    <text evidence="3">The sequence shown here is derived from an EMBL/GenBank/DDBJ whole genome shotgun (WGS) entry which is preliminary data.</text>
</comment>
<evidence type="ECO:0000313" key="4">
    <source>
        <dbReference type="Proteomes" id="UP000660381"/>
    </source>
</evidence>
<evidence type="ECO:0000259" key="2">
    <source>
        <dbReference type="Pfam" id="PF12770"/>
    </source>
</evidence>
<feature type="coiled-coil region" evidence="1">
    <location>
        <begin position="542"/>
        <end position="569"/>
    </location>
</feature>
<dbReference type="PANTHER" id="PTHR10098:SF108">
    <property type="entry name" value="TETRATRICOPEPTIDE REPEAT PROTEIN 28"/>
    <property type="match status" value="1"/>
</dbReference>
<dbReference type="InterPro" id="IPR011990">
    <property type="entry name" value="TPR-like_helical_dom_sf"/>
</dbReference>
<keyword evidence="1" id="KW-0175">Coiled coil</keyword>
<gene>
    <name evidence="3" type="ORF">H6G68_25605</name>
</gene>
<name>A0ABR8JF04_9NOST</name>
<organism evidence="3 4">
    <name type="scientific">Anabaena catenula FACHB-362</name>
    <dbReference type="NCBI Taxonomy" id="2692877"/>
    <lineage>
        <taxon>Bacteria</taxon>
        <taxon>Bacillati</taxon>
        <taxon>Cyanobacteriota</taxon>
        <taxon>Cyanophyceae</taxon>
        <taxon>Nostocales</taxon>
        <taxon>Nostocaceae</taxon>
        <taxon>Anabaena</taxon>
    </lineage>
</organism>
<dbReference type="SMART" id="SM00028">
    <property type="entry name" value="TPR"/>
    <property type="match status" value="8"/>
</dbReference>
<protein>
    <submittedName>
        <fullName evidence="3">CHAT domain-containing protein</fullName>
    </submittedName>
</protein>
<reference evidence="3 4" key="1">
    <citation type="journal article" date="2020" name="ISME J.">
        <title>Comparative genomics reveals insights into cyanobacterial evolution and habitat adaptation.</title>
        <authorList>
            <person name="Chen M.Y."/>
            <person name="Teng W.K."/>
            <person name="Zhao L."/>
            <person name="Hu C.X."/>
            <person name="Zhou Y.K."/>
            <person name="Han B.P."/>
            <person name="Song L.R."/>
            <person name="Shu W.S."/>
        </authorList>
    </citation>
    <scope>NUCLEOTIDE SEQUENCE [LARGE SCALE GENOMIC DNA]</scope>
    <source>
        <strain evidence="3 4">FACHB-362</strain>
    </source>
</reference>
<sequence>MAKGFGSQKSPDFTQRQKAYFKLIKQLLNCPSGKEMKILRKHPHLLDAGLVETIDMVAQIRGNQGDIRSAYFLNYLANWLVGELGLYRDEPSATDNFIRPPAFLGEILWAIAQNKGNSQALYSLLKANLDQLNENFYEQFNYWINFHLINNNSITEEFILVGFCIVDFCSMLWAFPFGNRAINLEIAITGLEAATKIFNREIVPEMWADIQTNLAPAYRNRIQGNRAHNQEKAIVACNNAQIIYTREAFPEEWARVQNNLGLVYTDRITGDKTENIEKSISCYETALKVVNRAQLPELWGTLQNNLGNAYLCRIQGDKAQNLEKAIACYQVALQVRTRSTSPYYWASSQFTLGTAYTRRILGNKKQNLDKAILAYTNALEVYTISDYPERWARAKSNLGNAYYEATQITESLDCLRAALQVFTPTDFPRDCIQTGLILGKTALAAGMKAEAFAGYAIAIEAVEQIRSWSNISQPQEISEEIFVYTSMVVLCIANGERDKAREYAERSGLQQVLNLLDGDELQQIFSDSQFFEQLLQATSESNGESQAVYQILENNLNKLDEQFIQHLQRLEDVFRKIPSGQAIQIAATILSLSNLIREFPQGDKAINLKIAVTGYEVAATVFTKKDFSEQWGNIQDTLRELLQIQLFEALEPLIKNQENLKNIYPLLEANKHKLDERFATVLRLKTEAMLSEVPLEYAKGIAVSLLGLSLQIKEFRYGNEANNLEIAITGYEIASKVLTCEAFPEAWGMCQFGLGSAYHRRIKGEQAENLEQSLSYLHNALQVCNREQFPELWATIQNSLVIAYGFRIRGDQVENAELAIKAAEAAMQVFTRDQYPEGWAQVQQNLGIVYKDSITGDKAENLEQAIACYQNALSIRTREEFPELWAQTQFNMGSAYRQRIRGDAAENVEIAIAANQAALQVYTKADFPISWAEVHINLANAYLHRIHGDRNENLQKAIAAHQSALQVLTKEESPWKWALTNLNLGNVFLEQNQVETAITCYRSSLNIFTPTAFPADCLKAGQMLGNTAFNIGDWAEAIRGYSMAIEAVETSRTWASSESRRQEILADSLHVYENIVQACINNKQLHKAVEYVERSRSKRLVDLMASNDLYANGEIPPEIHQYLQHFEAIQRQINHERRHHYHSDNLDSNQLSKSRQNRAAIKADNETIANLEADKQQIWEQMRRLDPVLAGQIQVSPMNLSSIQQLIKLPTTTAILSFYTTSNDTHIFIIQQSQVTLHTCNGLGFETLQESIITHWLAQYVNNKDVWKEQFSQFTLELAEVLRLNDLITQHLKNIDELIIIPHLALHQIPFAALPIGESQYLGDKFLIRYVPSCQILEFCYNRTSINSNLKYGIVEDATEDLPYANWEGEQLATLYDIPNHQHLKGSQEASVSNYRQLLQKVQVIHSSHHAQSRLDNPLESALILADGRITLGQLLTPGWRTPQLEDVFLSCCETGLSVAEITDDILTLSTGFLCAGAKSVISTLWAVDDLATALFSLFYHQYRQQGNNRLESLKKAQFELRSLTGETLTTIYKPKLSSFLTQKAKETEMLRKKTKKERDIHPENSQLYQQRNEEYKKHDQIGKRIYGANKDLESFCLEFKPFFHPFYWAAFTCSGLG</sequence>
<keyword evidence="4" id="KW-1185">Reference proteome</keyword>
<dbReference type="RefSeq" id="WP_190909167.1">
    <property type="nucleotide sequence ID" value="NZ_JACJTQ010000074.1"/>
</dbReference>
<accession>A0ABR8JF04</accession>
<dbReference type="Proteomes" id="UP000660381">
    <property type="component" value="Unassembled WGS sequence"/>
</dbReference>
<dbReference type="EMBL" id="JACJTQ010000074">
    <property type="protein sequence ID" value="MBD2695066.1"/>
    <property type="molecule type" value="Genomic_DNA"/>
</dbReference>
<dbReference type="InterPro" id="IPR024983">
    <property type="entry name" value="CHAT_dom"/>
</dbReference>